<name>A0A1H8FLB0_9MICO</name>
<evidence type="ECO:0000256" key="4">
    <source>
        <dbReference type="ARBA" id="ARBA00022691"/>
    </source>
</evidence>
<dbReference type="OrthoDB" id="9800643at2"/>
<dbReference type="STRING" id="1424661.SAMN05216281_10657"/>
<dbReference type="PANTHER" id="PTHR18895">
    <property type="entry name" value="HEMK METHYLTRANSFERASE"/>
    <property type="match status" value="1"/>
</dbReference>
<evidence type="ECO:0000256" key="3">
    <source>
        <dbReference type="ARBA" id="ARBA00022679"/>
    </source>
</evidence>
<comment type="catalytic activity">
    <reaction evidence="5">
        <text>L-glutaminyl-[peptide chain release factor] + S-adenosyl-L-methionine = N(5)-methyl-L-glutaminyl-[peptide chain release factor] + S-adenosyl-L-homocysteine + H(+)</text>
        <dbReference type="Rhea" id="RHEA:42896"/>
        <dbReference type="Rhea" id="RHEA-COMP:10271"/>
        <dbReference type="Rhea" id="RHEA-COMP:10272"/>
        <dbReference type="ChEBI" id="CHEBI:15378"/>
        <dbReference type="ChEBI" id="CHEBI:30011"/>
        <dbReference type="ChEBI" id="CHEBI:57856"/>
        <dbReference type="ChEBI" id="CHEBI:59789"/>
        <dbReference type="ChEBI" id="CHEBI:61891"/>
        <dbReference type="EC" id="2.1.1.297"/>
    </reaction>
</comment>
<evidence type="ECO:0000256" key="1">
    <source>
        <dbReference type="ARBA" id="ARBA00012771"/>
    </source>
</evidence>
<keyword evidence="3" id="KW-0808">Transferase</keyword>
<dbReference type="InterPro" id="IPR022446">
    <property type="entry name" value="MeTrfrase_put"/>
</dbReference>
<feature type="domain" description="Methyltransferase small" evidence="6">
    <location>
        <begin position="77"/>
        <end position="171"/>
    </location>
</feature>
<evidence type="ECO:0000256" key="2">
    <source>
        <dbReference type="ARBA" id="ARBA00022603"/>
    </source>
</evidence>
<organism evidence="7 8">
    <name type="scientific">Cryobacterium luteum</name>
    <dbReference type="NCBI Taxonomy" id="1424661"/>
    <lineage>
        <taxon>Bacteria</taxon>
        <taxon>Bacillati</taxon>
        <taxon>Actinomycetota</taxon>
        <taxon>Actinomycetes</taxon>
        <taxon>Micrococcales</taxon>
        <taxon>Microbacteriaceae</taxon>
        <taxon>Cryobacterium</taxon>
    </lineage>
</organism>
<dbReference type="EMBL" id="SOFF01000012">
    <property type="protein sequence ID" value="TFB93382.1"/>
    <property type="molecule type" value="Genomic_DNA"/>
</dbReference>
<dbReference type="InterPro" id="IPR050320">
    <property type="entry name" value="N5-glutamine_MTase"/>
</dbReference>
<dbReference type="CDD" id="cd02440">
    <property type="entry name" value="AdoMet_MTases"/>
    <property type="match status" value="1"/>
</dbReference>
<dbReference type="Gene3D" id="3.40.50.150">
    <property type="entry name" value="Vaccinia Virus protein VP39"/>
    <property type="match status" value="1"/>
</dbReference>
<sequence length="268" mass="28580">MIADLVGIASRLRAAGCVFAEEEASLLLSVKQSPAELKGMIDRRVAGLPLEQILGWAEFCGRRILVDPRVFVPRRRTEFLVEQALALCASDAVIVDLCCGSGAVAATLAAALPDSSFFAVDIDPLAVACARRNLADRGQVFEGDLFKPLPTSLLGRVDIIVANAPYVPTDEVALMPIEARLYEPRASADGGDDGLDVQRRIASGAPQWLSTSGCLLVETGQRQAPQTAAIFGLNGLLARIGRSEELDSTVVLGLRQPRADTLSDRVSR</sequence>
<dbReference type="RefSeq" id="WP_092109305.1">
    <property type="nucleotide sequence ID" value="NZ_FOCN01000006.1"/>
</dbReference>
<evidence type="ECO:0000313" key="7">
    <source>
        <dbReference type="EMBL" id="TFB93382.1"/>
    </source>
</evidence>
<dbReference type="Pfam" id="PF05175">
    <property type="entry name" value="MTS"/>
    <property type="match status" value="1"/>
</dbReference>
<protein>
    <recommendedName>
        <fullName evidence="1">peptide chain release factor N(5)-glutamine methyltransferase</fullName>
        <ecNumber evidence="1">2.1.1.297</ecNumber>
    </recommendedName>
</protein>
<evidence type="ECO:0000259" key="6">
    <source>
        <dbReference type="Pfam" id="PF05175"/>
    </source>
</evidence>
<proteinExistence type="predicted"/>
<comment type="caution">
    <text evidence="7">The sequence shown here is derived from an EMBL/GenBank/DDBJ whole genome shotgun (WGS) entry which is preliminary data.</text>
</comment>
<dbReference type="EC" id="2.1.1.297" evidence="1"/>
<dbReference type="GO" id="GO:0032259">
    <property type="term" value="P:methylation"/>
    <property type="evidence" value="ECO:0007669"/>
    <property type="project" value="UniProtKB-KW"/>
</dbReference>
<accession>A0A1H8FLB0</accession>
<dbReference type="Proteomes" id="UP000297654">
    <property type="component" value="Unassembled WGS sequence"/>
</dbReference>
<dbReference type="PANTHER" id="PTHR18895:SF74">
    <property type="entry name" value="MTRF1L RELEASE FACTOR GLUTAMINE METHYLTRANSFERASE"/>
    <property type="match status" value="1"/>
</dbReference>
<keyword evidence="4" id="KW-0949">S-adenosyl-L-methionine</keyword>
<dbReference type="GO" id="GO:0102559">
    <property type="term" value="F:peptide chain release factor N(5)-glutamine methyltransferase activity"/>
    <property type="evidence" value="ECO:0007669"/>
    <property type="project" value="UniProtKB-EC"/>
</dbReference>
<keyword evidence="2" id="KW-0489">Methyltransferase</keyword>
<reference evidence="7 8" key="1">
    <citation type="submission" date="2019-03" db="EMBL/GenBank/DDBJ databases">
        <title>Genomics of glacier-inhabiting Cryobacterium strains.</title>
        <authorList>
            <person name="Liu Q."/>
            <person name="Xin Y.-H."/>
        </authorList>
    </citation>
    <scope>NUCLEOTIDE SEQUENCE [LARGE SCALE GENOMIC DNA]</scope>
    <source>
        <strain evidence="7 8">Hh15</strain>
    </source>
</reference>
<dbReference type="NCBIfam" id="TIGR00536">
    <property type="entry name" value="hemK_fam"/>
    <property type="match status" value="1"/>
</dbReference>
<keyword evidence="8" id="KW-1185">Reference proteome</keyword>
<dbReference type="SUPFAM" id="SSF53335">
    <property type="entry name" value="S-adenosyl-L-methionine-dependent methyltransferases"/>
    <property type="match status" value="1"/>
</dbReference>
<dbReference type="NCBIfam" id="TIGR03704">
    <property type="entry name" value="PrmC_rel_meth"/>
    <property type="match status" value="1"/>
</dbReference>
<evidence type="ECO:0000313" key="8">
    <source>
        <dbReference type="Proteomes" id="UP000297654"/>
    </source>
</evidence>
<dbReference type="InterPro" id="IPR004556">
    <property type="entry name" value="HemK-like"/>
</dbReference>
<gene>
    <name evidence="7" type="ORF">E3O10_03695</name>
</gene>
<dbReference type="InterPro" id="IPR029063">
    <property type="entry name" value="SAM-dependent_MTases_sf"/>
</dbReference>
<dbReference type="InterPro" id="IPR007848">
    <property type="entry name" value="Small_mtfrase_dom"/>
</dbReference>
<evidence type="ECO:0000256" key="5">
    <source>
        <dbReference type="ARBA" id="ARBA00048391"/>
    </source>
</evidence>
<dbReference type="AlphaFoldDB" id="A0A1H8FLB0"/>